<name>A0A367JSV0_RHIST</name>
<comment type="subcellular location">
    <subcellularLocation>
        <location evidence="1">Membrane</location>
        <topology evidence="1">Single-pass type IV membrane protein</topology>
    </subcellularLocation>
</comment>
<comment type="caution">
    <text evidence="7">The sequence shown here is derived from an EMBL/GenBank/DDBJ whole genome shotgun (WGS) entry which is preliminary data.</text>
</comment>
<dbReference type="GO" id="GO:0000149">
    <property type="term" value="F:SNARE binding"/>
    <property type="evidence" value="ECO:0007669"/>
    <property type="project" value="TreeGrafter"/>
</dbReference>
<dbReference type="PANTHER" id="PTHR19957">
    <property type="entry name" value="SYNTAXIN"/>
    <property type="match status" value="1"/>
</dbReference>
<evidence type="ECO:0000313" key="8">
    <source>
        <dbReference type="Proteomes" id="UP000253551"/>
    </source>
</evidence>
<dbReference type="GO" id="GO:0005484">
    <property type="term" value="F:SNAP receptor activity"/>
    <property type="evidence" value="ECO:0007669"/>
    <property type="project" value="TreeGrafter"/>
</dbReference>
<dbReference type="GO" id="GO:0005886">
    <property type="term" value="C:plasma membrane"/>
    <property type="evidence" value="ECO:0007669"/>
    <property type="project" value="TreeGrafter"/>
</dbReference>
<evidence type="ECO:0000256" key="3">
    <source>
        <dbReference type="ARBA" id="ARBA00022989"/>
    </source>
</evidence>
<dbReference type="AlphaFoldDB" id="A0A367JSV0"/>
<dbReference type="OrthoDB" id="10255013at2759"/>
<feature type="region of interest" description="Disordered" evidence="5">
    <location>
        <begin position="1"/>
        <end position="85"/>
    </location>
</feature>
<dbReference type="Proteomes" id="UP000253551">
    <property type="component" value="Unassembled WGS sequence"/>
</dbReference>
<dbReference type="PANTHER" id="PTHR19957:SF307">
    <property type="entry name" value="PROTEIN SSO1-RELATED"/>
    <property type="match status" value="1"/>
</dbReference>
<dbReference type="GO" id="GO:0006886">
    <property type="term" value="P:intracellular protein transport"/>
    <property type="evidence" value="ECO:0007669"/>
    <property type="project" value="TreeGrafter"/>
</dbReference>
<dbReference type="CDD" id="cd00179">
    <property type="entry name" value="SynN"/>
    <property type="match status" value="1"/>
</dbReference>
<evidence type="ECO:0000259" key="6">
    <source>
        <dbReference type="SMART" id="SM00503"/>
    </source>
</evidence>
<accession>A0A367JSV0</accession>
<dbReference type="GO" id="GO:0006906">
    <property type="term" value="P:vesicle fusion"/>
    <property type="evidence" value="ECO:0007669"/>
    <property type="project" value="TreeGrafter"/>
</dbReference>
<evidence type="ECO:0000313" key="7">
    <source>
        <dbReference type="EMBL" id="RCH92998.1"/>
    </source>
</evidence>
<dbReference type="InterPro" id="IPR006011">
    <property type="entry name" value="Syntaxin_N"/>
</dbReference>
<organism evidence="7 8">
    <name type="scientific">Rhizopus stolonifer</name>
    <name type="common">Rhizopus nigricans</name>
    <dbReference type="NCBI Taxonomy" id="4846"/>
    <lineage>
        <taxon>Eukaryota</taxon>
        <taxon>Fungi</taxon>
        <taxon>Fungi incertae sedis</taxon>
        <taxon>Mucoromycota</taxon>
        <taxon>Mucoromycotina</taxon>
        <taxon>Mucoromycetes</taxon>
        <taxon>Mucorales</taxon>
        <taxon>Mucorineae</taxon>
        <taxon>Rhizopodaceae</taxon>
        <taxon>Rhizopus</taxon>
    </lineage>
</organism>
<dbReference type="GO" id="GO:0006887">
    <property type="term" value="P:exocytosis"/>
    <property type="evidence" value="ECO:0007669"/>
    <property type="project" value="TreeGrafter"/>
</dbReference>
<keyword evidence="3" id="KW-1133">Transmembrane helix</keyword>
<feature type="non-terminal residue" evidence="7">
    <location>
        <position position="254"/>
    </location>
</feature>
<feature type="compositionally biased region" description="Basic and acidic residues" evidence="5">
    <location>
        <begin position="63"/>
        <end position="74"/>
    </location>
</feature>
<sequence length="254" mass="29200">MSGSRFTMSRDRLAELRGANSNEKRYDRLSDDDEPVPPMPTGRNDTGYHPPTPPSPAYNNTARGDRYAESKEQYEMSPRTQPDGVISTDQFFQEVEEVKELNKRILDNILLIEELHGTALTNINDEQTEENAYRLEKVVKQTTKLNNECKNKIKAIELSNARMPASSGDLPMRKTQHAALKKKFIETIQRYQDIERTFQQKYRQRVERQIKIVQPDATPDEIERVLDSDEPPQIFAQSLMQSNRSGQAKAVLSE</sequence>
<proteinExistence type="predicted"/>
<dbReference type="STRING" id="4846.A0A367JSV0"/>
<dbReference type="GO" id="GO:0012505">
    <property type="term" value="C:endomembrane system"/>
    <property type="evidence" value="ECO:0007669"/>
    <property type="project" value="TreeGrafter"/>
</dbReference>
<dbReference type="SMART" id="SM00503">
    <property type="entry name" value="SynN"/>
    <property type="match status" value="1"/>
</dbReference>
<dbReference type="GO" id="GO:0048278">
    <property type="term" value="P:vesicle docking"/>
    <property type="evidence" value="ECO:0007669"/>
    <property type="project" value="TreeGrafter"/>
</dbReference>
<keyword evidence="2" id="KW-0812">Transmembrane</keyword>
<protein>
    <submittedName>
        <fullName evidence="7">Syntaxin</fullName>
    </submittedName>
</protein>
<evidence type="ECO:0000256" key="5">
    <source>
        <dbReference type="SAM" id="MobiDB-lite"/>
    </source>
</evidence>
<dbReference type="SUPFAM" id="SSF47661">
    <property type="entry name" value="t-snare proteins"/>
    <property type="match status" value="1"/>
</dbReference>
<evidence type="ECO:0000256" key="1">
    <source>
        <dbReference type="ARBA" id="ARBA00004211"/>
    </source>
</evidence>
<feature type="domain" description="Syntaxin N-terminal" evidence="6">
    <location>
        <begin position="83"/>
        <end position="203"/>
    </location>
</feature>
<keyword evidence="4" id="KW-0472">Membrane</keyword>
<evidence type="ECO:0000256" key="4">
    <source>
        <dbReference type="ARBA" id="ARBA00023136"/>
    </source>
</evidence>
<keyword evidence="8" id="KW-1185">Reference proteome</keyword>
<dbReference type="EMBL" id="PJQM01002756">
    <property type="protein sequence ID" value="RCH92998.1"/>
    <property type="molecule type" value="Genomic_DNA"/>
</dbReference>
<reference evidence="7 8" key="1">
    <citation type="journal article" date="2018" name="G3 (Bethesda)">
        <title>Phylogenetic and Phylogenomic Definition of Rhizopus Species.</title>
        <authorList>
            <person name="Gryganskyi A.P."/>
            <person name="Golan J."/>
            <person name="Dolatabadi S."/>
            <person name="Mondo S."/>
            <person name="Robb S."/>
            <person name="Idnurm A."/>
            <person name="Muszewska A."/>
            <person name="Steczkiewicz K."/>
            <person name="Masonjones S."/>
            <person name="Liao H.L."/>
            <person name="Gajdeczka M.T."/>
            <person name="Anike F."/>
            <person name="Vuek A."/>
            <person name="Anishchenko I.M."/>
            <person name="Voigt K."/>
            <person name="de Hoog G.S."/>
            <person name="Smith M.E."/>
            <person name="Heitman J."/>
            <person name="Vilgalys R."/>
            <person name="Stajich J.E."/>
        </authorList>
    </citation>
    <scope>NUCLEOTIDE SEQUENCE [LARGE SCALE GENOMIC DNA]</scope>
    <source>
        <strain evidence="7 8">LSU 92-RS-03</strain>
    </source>
</reference>
<dbReference type="InterPro" id="IPR010989">
    <property type="entry name" value="SNARE"/>
</dbReference>
<dbReference type="GO" id="GO:0031201">
    <property type="term" value="C:SNARE complex"/>
    <property type="evidence" value="ECO:0007669"/>
    <property type="project" value="TreeGrafter"/>
</dbReference>
<dbReference type="InterPro" id="IPR045242">
    <property type="entry name" value="Syntaxin"/>
</dbReference>
<dbReference type="Pfam" id="PF00804">
    <property type="entry name" value="Syntaxin"/>
    <property type="match status" value="1"/>
</dbReference>
<gene>
    <name evidence="7" type="primary">SSO2_2</name>
    <name evidence="7" type="ORF">CU098_002176</name>
</gene>
<dbReference type="Gene3D" id="1.20.58.70">
    <property type="match status" value="1"/>
</dbReference>
<evidence type="ECO:0000256" key="2">
    <source>
        <dbReference type="ARBA" id="ARBA00022692"/>
    </source>
</evidence>